<keyword evidence="1" id="KW-0732">Signal</keyword>
<evidence type="ECO:0000313" key="2">
    <source>
        <dbReference type="EMBL" id="MBB4037920.1"/>
    </source>
</evidence>
<evidence type="ECO:0008006" key="4">
    <source>
        <dbReference type="Google" id="ProtNLM"/>
    </source>
</evidence>
<dbReference type="RefSeq" id="WP_183308762.1">
    <property type="nucleotide sequence ID" value="NZ_JACIEP010000019.1"/>
</dbReference>
<evidence type="ECO:0000313" key="3">
    <source>
        <dbReference type="Proteomes" id="UP000555103"/>
    </source>
</evidence>
<keyword evidence="3" id="KW-1185">Reference proteome</keyword>
<comment type="caution">
    <text evidence="2">The sequence shown here is derived from an EMBL/GenBank/DDBJ whole genome shotgun (WGS) entry which is preliminary data.</text>
</comment>
<protein>
    <recommendedName>
        <fullName evidence="4">DUF4625 domain-containing protein</fullName>
    </recommendedName>
</protein>
<organism evidence="2 3">
    <name type="scientific">Dysgonomonas hofstadii</name>
    <dbReference type="NCBI Taxonomy" id="637886"/>
    <lineage>
        <taxon>Bacteria</taxon>
        <taxon>Pseudomonadati</taxon>
        <taxon>Bacteroidota</taxon>
        <taxon>Bacteroidia</taxon>
        <taxon>Bacteroidales</taxon>
        <taxon>Dysgonomonadaceae</taxon>
        <taxon>Dysgonomonas</taxon>
    </lineage>
</organism>
<dbReference type="Proteomes" id="UP000555103">
    <property type="component" value="Unassembled WGS sequence"/>
</dbReference>
<proteinExistence type="predicted"/>
<feature type="signal peptide" evidence="1">
    <location>
        <begin position="1"/>
        <end position="20"/>
    </location>
</feature>
<name>A0A840CPI1_9BACT</name>
<dbReference type="PROSITE" id="PS51257">
    <property type="entry name" value="PROKAR_LIPOPROTEIN"/>
    <property type="match status" value="1"/>
</dbReference>
<dbReference type="AlphaFoldDB" id="A0A840CPI1"/>
<accession>A0A840CPI1</accession>
<feature type="chain" id="PRO_5032873819" description="DUF4625 domain-containing protein" evidence="1">
    <location>
        <begin position="21"/>
        <end position="166"/>
    </location>
</feature>
<reference evidence="2 3" key="1">
    <citation type="submission" date="2020-08" db="EMBL/GenBank/DDBJ databases">
        <title>Genomic Encyclopedia of Type Strains, Phase IV (KMG-IV): sequencing the most valuable type-strain genomes for metagenomic binning, comparative biology and taxonomic classification.</title>
        <authorList>
            <person name="Goeker M."/>
        </authorList>
    </citation>
    <scope>NUCLEOTIDE SEQUENCE [LARGE SCALE GENOMIC DNA]</scope>
    <source>
        <strain evidence="2 3">DSM 104969</strain>
    </source>
</reference>
<evidence type="ECO:0000256" key="1">
    <source>
        <dbReference type="SAM" id="SignalP"/>
    </source>
</evidence>
<gene>
    <name evidence="2" type="ORF">GGR21_003844</name>
</gene>
<sequence length="166" mass="19030">MKMKFYLLPVLAFIIFTATSCPEEDGDVYLVNIEVVNLDNSGEDAYISEEPVNRNAFVIGVNYLVGYTPNEKKPFSFNKKFSYDNIVILNFPDNPTIICNEDFDEDHPANSDVTKFFKISTHNDRDYDMLLLLMEPPVTGTYSFRVVFNCPNNVVIKKETEPVTLF</sequence>
<dbReference type="EMBL" id="JACIEP010000019">
    <property type="protein sequence ID" value="MBB4037920.1"/>
    <property type="molecule type" value="Genomic_DNA"/>
</dbReference>